<dbReference type="GO" id="GO:0006302">
    <property type="term" value="P:double-strand break repair"/>
    <property type="evidence" value="ECO:0007669"/>
    <property type="project" value="TreeGrafter"/>
</dbReference>
<evidence type="ECO:0000313" key="6">
    <source>
        <dbReference type="Proteomes" id="UP000189670"/>
    </source>
</evidence>
<dbReference type="GO" id="GO:0043138">
    <property type="term" value="F:3'-5' DNA helicase activity"/>
    <property type="evidence" value="ECO:0007669"/>
    <property type="project" value="TreeGrafter"/>
</dbReference>
<feature type="domain" description="Primosomal protein N C-terminal" evidence="4">
    <location>
        <begin position="92"/>
        <end position="193"/>
    </location>
</feature>
<dbReference type="GO" id="GO:0006270">
    <property type="term" value="P:DNA replication initiation"/>
    <property type="evidence" value="ECO:0007669"/>
    <property type="project" value="TreeGrafter"/>
</dbReference>
<dbReference type="EMBL" id="ATBP01000288">
    <property type="protein sequence ID" value="ETR71308.1"/>
    <property type="molecule type" value="Genomic_DNA"/>
</dbReference>
<dbReference type="Gene3D" id="3.40.50.300">
    <property type="entry name" value="P-loop containing nucleotide triphosphate hydrolases"/>
    <property type="match status" value="1"/>
</dbReference>
<dbReference type="InterPro" id="IPR041236">
    <property type="entry name" value="PriA_C"/>
</dbReference>
<name>A0A1V1P932_9BACT</name>
<dbReference type="AlphaFoldDB" id="A0A1V1P932"/>
<dbReference type="PANTHER" id="PTHR30580:SF0">
    <property type="entry name" value="PRIMOSOMAL PROTEIN N"/>
    <property type="match status" value="1"/>
</dbReference>
<dbReference type="Pfam" id="PF18074">
    <property type="entry name" value="PriA_C"/>
    <property type="match status" value="1"/>
</dbReference>
<evidence type="ECO:0000313" key="5">
    <source>
        <dbReference type="EMBL" id="ETR71308.1"/>
    </source>
</evidence>
<evidence type="ECO:0000256" key="2">
    <source>
        <dbReference type="ARBA" id="ARBA00022840"/>
    </source>
</evidence>
<keyword evidence="2" id="KW-0067">ATP-binding</keyword>
<dbReference type="InterPro" id="IPR027417">
    <property type="entry name" value="P-loop_NTPase"/>
</dbReference>
<dbReference type="GO" id="GO:0006310">
    <property type="term" value="P:DNA recombination"/>
    <property type="evidence" value="ECO:0007669"/>
    <property type="project" value="TreeGrafter"/>
</dbReference>
<organism evidence="5 6">
    <name type="scientific">Candidatus Magnetoglobus multicellularis str. Araruama</name>
    <dbReference type="NCBI Taxonomy" id="890399"/>
    <lineage>
        <taxon>Bacteria</taxon>
        <taxon>Pseudomonadati</taxon>
        <taxon>Thermodesulfobacteriota</taxon>
        <taxon>Desulfobacteria</taxon>
        <taxon>Desulfobacterales</taxon>
        <taxon>Desulfobacteraceae</taxon>
        <taxon>Candidatus Magnetoglobus</taxon>
    </lineage>
</organism>
<keyword evidence="1" id="KW-0547">Nucleotide-binding</keyword>
<keyword evidence="3" id="KW-0238">DNA-binding</keyword>
<dbReference type="PANTHER" id="PTHR30580">
    <property type="entry name" value="PRIMOSOMAL PROTEIN N"/>
    <property type="match status" value="1"/>
</dbReference>
<evidence type="ECO:0000256" key="1">
    <source>
        <dbReference type="ARBA" id="ARBA00022741"/>
    </source>
</evidence>
<comment type="caution">
    <text evidence="5">The sequence shown here is derived from an EMBL/GenBank/DDBJ whole genome shotgun (WGS) entry which is preliminary data.</text>
</comment>
<accession>A0A1V1P932</accession>
<reference evidence="6" key="1">
    <citation type="submission" date="2012-11" db="EMBL/GenBank/DDBJ databases">
        <authorList>
            <person name="Lucero-Rivera Y.E."/>
            <person name="Tovar-Ramirez D."/>
        </authorList>
    </citation>
    <scope>NUCLEOTIDE SEQUENCE [LARGE SCALE GENOMIC DNA]</scope>
    <source>
        <strain evidence="6">Araruama</strain>
    </source>
</reference>
<dbReference type="GO" id="GO:0003677">
    <property type="term" value="F:DNA binding"/>
    <property type="evidence" value="ECO:0007669"/>
    <property type="project" value="UniProtKB-KW"/>
</dbReference>
<sequence>MIVKGHDFPNITLVGIICADLSLNFPDFRAGELTFQLLAQVAGRAGRGEIPGRVILQTYNPKHFIIQTAKKQNFQEFYEHEIQFRKNLLYPPFARLIQLTIAGPDPETTATYAGNVGQYCQKVKESRQAFGHAIEILGPVLAPVSRLANRYRWHILLKSMYMKALHQFFFYVKQAVDTHLDDKSVQVYVDVDPVMMS</sequence>
<gene>
    <name evidence="5" type="ORF">OMM_02588</name>
</gene>
<proteinExistence type="predicted"/>
<evidence type="ECO:0000259" key="4">
    <source>
        <dbReference type="Pfam" id="PF18074"/>
    </source>
</evidence>
<dbReference type="SUPFAM" id="SSF52540">
    <property type="entry name" value="P-loop containing nucleoside triphosphate hydrolases"/>
    <property type="match status" value="1"/>
</dbReference>
<evidence type="ECO:0000256" key="3">
    <source>
        <dbReference type="ARBA" id="ARBA00023125"/>
    </source>
</evidence>
<dbReference type="Proteomes" id="UP000189670">
    <property type="component" value="Unassembled WGS sequence"/>
</dbReference>
<protein>
    <recommendedName>
        <fullName evidence="4">Primosomal protein N C-terminal domain-containing protein</fullName>
    </recommendedName>
</protein>
<dbReference type="GO" id="GO:0005524">
    <property type="term" value="F:ATP binding"/>
    <property type="evidence" value="ECO:0007669"/>
    <property type="project" value="UniProtKB-KW"/>
</dbReference>